<evidence type="ECO:0000256" key="1">
    <source>
        <dbReference type="ARBA" id="ARBA00022670"/>
    </source>
</evidence>
<feature type="compositionally biased region" description="Acidic residues" evidence="2">
    <location>
        <begin position="356"/>
        <end position="368"/>
    </location>
</feature>
<dbReference type="GO" id="GO:0008233">
    <property type="term" value="F:peptidase activity"/>
    <property type="evidence" value="ECO:0007669"/>
    <property type="project" value="UniProtKB-KW"/>
</dbReference>
<dbReference type="Proteomes" id="UP000265520">
    <property type="component" value="Unassembled WGS sequence"/>
</dbReference>
<feature type="domain" description="Retrovirus-related Pol polyprotein from transposon TNT 1-94-like beta-barrel" evidence="3">
    <location>
        <begin position="1"/>
        <end position="69"/>
    </location>
</feature>
<dbReference type="InterPro" id="IPR054722">
    <property type="entry name" value="PolX-like_BBD"/>
</dbReference>
<reference evidence="5 6" key="1">
    <citation type="journal article" date="2018" name="Front. Plant Sci.">
        <title>Red Clover (Trifolium pratense) and Zigzag Clover (T. medium) - A Picture of Genomic Similarities and Differences.</title>
        <authorList>
            <person name="Dluhosova J."/>
            <person name="Istvanek J."/>
            <person name="Nedelnik J."/>
            <person name="Repkova J."/>
        </authorList>
    </citation>
    <scope>NUCLEOTIDE SEQUENCE [LARGE SCALE GENOMIC DNA]</scope>
    <source>
        <strain evidence="6">cv. 10/8</strain>
        <tissue evidence="5">Leaf</tissue>
    </source>
</reference>
<dbReference type="PANTHER" id="PTHR42648:SF18">
    <property type="entry name" value="RETROTRANSPOSON, UNCLASSIFIED-LIKE PROTEIN"/>
    <property type="match status" value="1"/>
</dbReference>
<feature type="domain" description="Retroviral polymerase SH3-like" evidence="4">
    <location>
        <begin position="252"/>
        <end position="315"/>
    </location>
</feature>
<feature type="compositionally biased region" description="Acidic residues" evidence="2">
    <location>
        <begin position="336"/>
        <end position="346"/>
    </location>
</feature>
<proteinExistence type="predicted"/>
<gene>
    <name evidence="5" type="ORF">A2U01_0005437</name>
</gene>
<evidence type="ECO:0000256" key="2">
    <source>
        <dbReference type="SAM" id="MobiDB-lite"/>
    </source>
</evidence>
<dbReference type="Gene3D" id="3.30.420.10">
    <property type="entry name" value="Ribonuclease H-like superfamily/Ribonuclease H"/>
    <property type="match status" value="1"/>
</dbReference>
<dbReference type="GO" id="GO:0003887">
    <property type="term" value="F:DNA-directed DNA polymerase activity"/>
    <property type="evidence" value="ECO:0007669"/>
    <property type="project" value="UniProtKB-KW"/>
</dbReference>
<dbReference type="PANTHER" id="PTHR42648">
    <property type="entry name" value="TRANSPOSASE, PUTATIVE-RELATED"/>
    <property type="match status" value="1"/>
</dbReference>
<dbReference type="GO" id="GO:0004519">
    <property type="term" value="F:endonuclease activity"/>
    <property type="evidence" value="ECO:0007669"/>
    <property type="project" value="UniProtKB-KW"/>
</dbReference>
<dbReference type="InterPro" id="IPR057670">
    <property type="entry name" value="SH3_retrovirus"/>
</dbReference>
<accession>A0A392MBX9</accession>
<dbReference type="InterPro" id="IPR039537">
    <property type="entry name" value="Retrotran_Ty1/copia-like"/>
</dbReference>
<dbReference type="GO" id="GO:0006508">
    <property type="term" value="P:proteolysis"/>
    <property type="evidence" value="ECO:0007669"/>
    <property type="project" value="UniProtKB-KW"/>
</dbReference>
<keyword evidence="1" id="KW-0378">Hydrolase</keyword>
<evidence type="ECO:0000259" key="3">
    <source>
        <dbReference type="Pfam" id="PF22936"/>
    </source>
</evidence>
<name>A0A392MBX9_9FABA</name>
<feature type="region of interest" description="Disordered" evidence="2">
    <location>
        <begin position="314"/>
        <end position="379"/>
    </location>
</feature>
<dbReference type="GO" id="GO:0006310">
    <property type="term" value="P:DNA recombination"/>
    <property type="evidence" value="ECO:0007669"/>
    <property type="project" value="UniProtKB-KW"/>
</dbReference>
<evidence type="ECO:0000313" key="6">
    <source>
        <dbReference type="Proteomes" id="UP000265520"/>
    </source>
</evidence>
<dbReference type="SUPFAM" id="SSF53098">
    <property type="entry name" value="Ribonuclease H-like"/>
    <property type="match status" value="1"/>
</dbReference>
<evidence type="ECO:0000259" key="4">
    <source>
        <dbReference type="Pfam" id="PF25597"/>
    </source>
</evidence>
<sequence>MIGNKEWLFDFDDSFRESVRLGDDSKMAVMGKGNIKLNVEGIIQVITDVYFLPRLKNNLLSIGQLQQKNVTIVFSNDQCKVYHDHWGLIISTNMSANMIYAHLSFKGLNTLVKKDMVKGLPVLQENEEMCCDCVIGKQHRDHIPKIANWWASDKLQLVHSDICEPINTASNGGNSIYTPTNGVSERKNRTLLNMMRSMVNGRNVPKKFWPEAVIWATYVMNRSPTLSVKDMTPQEAWSGVKPSVHYFKLFGCLAYVHVPDAMRKKLDPKGIKCVHLGVSEESKAYKLYDPIHKKIIVSRDVIFDESKSWIWDNKPQKSQSQIEVAEENEVDRVTDEVEDNISEDSQPDNNIVNENEQVEDSDEENEDTEAVHELGPRIRKPPGYLHDYVTNLEDTENSQLHNLAIFNNQNDPTTYEEAVKHEVWRNAMDQEIMSIEKNDTWELTKLPNT</sequence>
<keyword evidence="1" id="KW-0645">Protease</keyword>
<dbReference type="GO" id="GO:0015074">
    <property type="term" value="P:DNA integration"/>
    <property type="evidence" value="ECO:0007669"/>
    <property type="project" value="UniProtKB-KW"/>
</dbReference>
<dbReference type="GO" id="GO:0003676">
    <property type="term" value="F:nucleic acid binding"/>
    <property type="evidence" value="ECO:0007669"/>
    <property type="project" value="InterPro"/>
</dbReference>
<dbReference type="Pfam" id="PF25597">
    <property type="entry name" value="SH3_retrovirus"/>
    <property type="match status" value="1"/>
</dbReference>
<dbReference type="GO" id="GO:0005524">
    <property type="term" value="F:ATP binding"/>
    <property type="evidence" value="ECO:0007669"/>
    <property type="project" value="UniProtKB-KW"/>
</dbReference>
<dbReference type="Pfam" id="PF22936">
    <property type="entry name" value="Pol_BBD"/>
    <property type="match status" value="1"/>
</dbReference>
<comment type="caution">
    <text evidence="5">The sequence shown here is derived from an EMBL/GenBank/DDBJ whole genome shotgun (WGS) entry which is preliminary data.</text>
</comment>
<keyword evidence="6" id="KW-1185">Reference proteome</keyword>
<dbReference type="GO" id="GO:0003964">
    <property type="term" value="F:RNA-directed DNA polymerase activity"/>
    <property type="evidence" value="ECO:0007669"/>
    <property type="project" value="UniProtKB-KW"/>
</dbReference>
<dbReference type="EMBL" id="LXQA010007083">
    <property type="protein sequence ID" value="MCH84605.1"/>
    <property type="molecule type" value="Genomic_DNA"/>
</dbReference>
<organism evidence="5 6">
    <name type="scientific">Trifolium medium</name>
    <dbReference type="NCBI Taxonomy" id="97028"/>
    <lineage>
        <taxon>Eukaryota</taxon>
        <taxon>Viridiplantae</taxon>
        <taxon>Streptophyta</taxon>
        <taxon>Embryophyta</taxon>
        <taxon>Tracheophyta</taxon>
        <taxon>Spermatophyta</taxon>
        <taxon>Magnoliopsida</taxon>
        <taxon>eudicotyledons</taxon>
        <taxon>Gunneridae</taxon>
        <taxon>Pentapetalae</taxon>
        <taxon>rosids</taxon>
        <taxon>fabids</taxon>
        <taxon>Fabales</taxon>
        <taxon>Fabaceae</taxon>
        <taxon>Papilionoideae</taxon>
        <taxon>50 kb inversion clade</taxon>
        <taxon>NPAAA clade</taxon>
        <taxon>Hologalegina</taxon>
        <taxon>IRL clade</taxon>
        <taxon>Trifolieae</taxon>
        <taxon>Trifolium</taxon>
    </lineage>
</organism>
<dbReference type="InterPro" id="IPR012337">
    <property type="entry name" value="RNaseH-like_sf"/>
</dbReference>
<dbReference type="AlphaFoldDB" id="A0A392MBX9"/>
<protein>
    <submittedName>
        <fullName evidence="5">Copia-type polyprotein</fullName>
    </submittedName>
</protein>
<dbReference type="InterPro" id="IPR036397">
    <property type="entry name" value="RNaseH_sf"/>
</dbReference>
<evidence type="ECO:0000313" key="5">
    <source>
        <dbReference type="EMBL" id="MCH84605.1"/>
    </source>
</evidence>
<dbReference type="GO" id="GO:0046872">
    <property type="term" value="F:metal ion binding"/>
    <property type="evidence" value="ECO:0007669"/>
    <property type="project" value="UniProtKB-KW"/>
</dbReference>